<feature type="region of interest" description="Disordered" evidence="18">
    <location>
        <begin position="1"/>
        <end position="39"/>
    </location>
</feature>
<dbReference type="PROSITE" id="PS00697">
    <property type="entry name" value="DNA_LIGASE_A1"/>
    <property type="match status" value="1"/>
</dbReference>
<dbReference type="InterPro" id="IPR012340">
    <property type="entry name" value="NA-bd_OB-fold"/>
</dbReference>
<evidence type="ECO:0000256" key="13">
    <source>
        <dbReference type="ARBA" id="ARBA00023242"/>
    </source>
</evidence>
<dbReference type="Gene3D" id="3.40.50.10190">
    <property type="entry name" value="BRCT domain"/>
    <property type="match status" value="2"/>
</dbReference>
<dbReference type="GO" id="GO:0006310">
    <property type="term" value="P:DNA recombination"/>
    <property type="evidence" value="ECO:0007669"/>
    <property type="project" value="UniProtKB-KW"/>
</dbReference>
<dbReference type="InterPro" id="IPR012308">
    <property type="entry name" value="DNA_ligase_ATP-dep_N"/>
</dbReference>
<feature type="domain" description="BRCT" evidence="20">
    <location>
        <begin position="696"/>
        <end position="783"/>
    </location>
</feature>
<dbReference type="GO" id="GO:0000785">
    <property type="term" value="C:chromatin"/>
    <property type="evidence" value="ECO:0007669"/>
    <property type="project" value="EnsemblFungi"/>
</dbReference>
<dbReference type="EMBL" id="KI966401">
    <property type="protein sequence ID" value="EWC48222.1"/>
    <property type="molecule type" value="Genomic_DNA"/>
</dbReference>
<evidence type="ECO:0000256" key="3">
    <source>
        <dbReference type="ARBA" id="ARBA00007572"/>
    </source>
</evidence>
<evidence type="ECO:0000256" key="15">
    <source>
        <dbReference type="ARBA" id="ARBA00043870"/>
    </source>
</evidence>
<evidence type="ECO:0000256" key="16">
    <source>
        <dbReference type="RuleBase" id="RU000617"/>
    </source>
</evidence>
<feature type="domain" description="ATP-dependent DNA ligase family profile" evidence="19">
    <location>
        <begin position="416"/>
        <end position="530"/>
    </location>
</feature>
<keyword evidence="22" id="KW-1185">Reference proteome</keyword>
<comment type="function">
    <text evidence="15">DNA ligase involved in DNA non-homologous end joining (NHEJ); required for double-strand break (DSB) repair.</text>
</comment>
<dbReference type="GO" id="GO:0006297">
    <property type="term" value="P:nucleotide-excision repair, DNA gap filling"/>
    <property type="evidence" value="ECO:0007669"/>
    <property type="project" value="TreeGrafter"/>
</dbReference>
<keyword evidence="12 16" id="KW-0234">DNA repair</keyword>
<dbReference type="PROSITE" id="PS50172">
    <property type="entry name" value="BRCT"/>
    <property type="match status" value="2"/>
</dbReference>
<dbReference type="GO" id="GO:0005524">
    <property type="term" value="F:ATP binding"/>
    <property type="evidence" value="ECO:0007669"/>
    <property type="project" value="UniProtKB-KW"/>
</dbReference>
<evidence type="ECO:0000256" key="9">
    <source>
        <dbReference type="ARBA" id="ARBA00022840"/>
    </source>
</evidence>
<dbReference type="FunFam" id="3.30.470.30:FF:000013">
    <property type="entry name" value="DNA ligase"/>
    <property type="match status" value="1"/>
</dbReference>
<dbReference type="Pfam" id="PF04679">
    <property type="entry name" value="DNA_ligase_A_C"/>
    <property type="match status" value="1"/>
</dbReference>
<evidence type="ECO:0000313" key="22">
    <source>
        <dbReference type="Proteomes" id="UP000024837"/>
    </source>
</evidence>
<dbReference type="InterPro" id="IPR012310">
    <property type="entry name" value="DNA_ligase_ATP-dep_cent"/>
</dbReference>
<dbReference type="InterPro" id="IPR000977">
    <property type="entry name" value="DNA_ligase_ATP-dep"/>
</dbReference>
<evidence type="ECO:0000256" key="4">
    <source>
        <dbReference type="ARBA" id="ARBA00022598"/>
    </source>
</evidence>
<dbReference type="Gene3D" id="1.10.3260.10">
    <property type="entry name" value="DNA ligase, ATP-dependent, N-terminal domain"/>
    <property type="match status" value="1"/>
</dbReference>
<dbReference type="GO" id="GO:0006303">
    <property type="term" value="P:double-strand break repair via nonhomologous end joining"/>
    <property type="evidence" value="ECO:0007669"/>
    <property type="project" value="TreeGrafter"/>
</dbReference>
<keyword evidence="11 16" id="KW-0233">DNA recombination</keyword>
<dbReference type="Proteomes" id="UP000024837">
    <property type="component" value="Unassembled WGS sequence"/>
</dbReference>
<dbReference type="GO" id="GO:0032807">
    <property type="term" value="C:DNA ligase IV complex"/>
    <property type="evidence" value="ECO:0007669"/>
    <property type="project" value="EnsemblFungi"/>
</dbReference>
<dbReference type="Gene3D" id="2.40.50.140">
    <property type="entry name" value="Nucleic acid-binding proteins"/>
    <property type="match status" value="1"/>
</dbReference>
<dbReference type="GO" id="GO:0071897">
    <property type="term" value="P:DNA biosynthetic process"/>
    <property type="evidence" value="ECO:0007669"/>
    <property type="project" value="InterPro"/>
</dbReference>
<feature type="compositionally biased region" description="Acidic residues" evidence="18">
    <location>
        <begin position="9"/>
        <end position="18"/>
    </location>
</feature>
<reference evidence="21 22" key="1">
    <citation type="submission" date="2013-05" db="EMBL/GenBank/DDBJ databases">
        <title>Drechslerella stenobrocha genome reveals carnivorous origination and mechanical trapping mechanism of predatory fungi.</title>
        <authorList>
            <person name="Liu X."/>
            <person name="Zhang W."/>
            <person name="Liu K."/>
        </authorList>
    </citation>
    <scope>NUCLEOTIDE SEQUENCE [LARGE SCALE GENOMIC DNA]</scope>
    <source>
        <strain evidence="21 22">248</strain>
    </source>
</reference>
<evidence type="ECO:0000256" key="17">
    <source>
        <dbReference type="RuleBase" id="RU004196"/>
    </source>
</evidence>
<dbReference type="NCBIfam" id="TIGR00574">
    <property type="entry name" value="dnl1"/>
    <property type="match status" value="1"/>
</dbReference>
<evidence type="ECO:0000256" key="14">
    <source>
        <dbReference type="ARBA" id="ARBA00034003"/>
    </source>
</evidence>
<evidence type="ECO:0000256" key="5">
    <source>
        <dbReference type="ARBA" id="ARBA00022723"/>
    </source>
</evidence>
<dbReference type="OrthoDB" id="151490at2759"/>
<evidence type="ECO:0000256" key="18">
    <source>
        <dbReference type="SAM" id="MobiDB-lite"/>
    </source>
</evidence>
<dbReference type="SUPFAM" id="SSF52113">
    <property type="entry name" value="BRCT domain"/>
    <property type="match status" value="2"/>
</dbReference>
<keyword evidence="9 16" id="KW-0067">ATP-binding</keyword>
<dbReference type="Gene3D" id="3.30.470.30">
    <property type="entry name" value="DNA ligase/mRNA capping enzyme"/>
    <property type="match status" value="1"/>
</dbReference>
<evidence type="ECO:0000256" key="11">
    <source>
        <dbReference type="ARBA" id="ARBA00023172"/>
    </source>
</evidence>
<dbReference type="SUPFAM" id="SSF50249">
    <property type="entry name" value="Nucleic acid-binding proteins"/>
    <property type="match status" value="1"/>
</dbReference>
<dbReference type="CDD" id="cd07903">
    <property type="entry name" value="Adenylation_DNA_ligase_IV"/>
    <property type="match status" value="1"/>
</dbReference>
<dbReference type="InterPro" id="IPR001357">
    <property type="entry name" value="BRCT_dom"/>
</dbReference>
<dbReference type="InterPro" id="IPR016059">
    <property type="entry name" value="DNA_ligase_ATP-dep_CS"/>
</dbReference>
<dbReference type="PROSITE" id="PS50160">
    <property type="entry name" value="DNA_LIGASE_A3"/>
    <property type="match status" value="1"/>
</dbReference>
<comment type="cofactor">
    <cofactor evidence="1">
        <name>Mg(2+)</name>
        <dbReference type="ChEBI" id="CHEBI:18420"/>
    </cofactor>
</comment>
<dbReference type="Pfam" id="PF01068">
    <property type="entry name" value="DNA_ligase_A_M"/>
    <property type="match status" value="1"/>
</dbReference>
<keyword evidence="4 16" id="KW-0436">Ligase</keyword>
<evidence type="ECO:0000256" key="8">
    <source>
        <dbReference type="ARBA" id="ARBA00022763"/>
    </source>
</evidence>
<proteinExistence type="inferred from homology"/>
<gene>
    <name evidence="21" type="ORF">DRE_02326</name>
</gene>
<dbReference type="GO" id="GO:0003677">
    <property type="term" value="F:DNA binding"/>
    <property type="evidence" value="ECO:0007669"/>
    <property type="project" value="InterPro"/>
</dbReference>
<keyword evidence="10" id="KW-0460">Magnesium</keyword>
<dbReference type="InterPro" id="IPR036599">
    <property type="entry name" value="DNA_ligase_N_sf"/>
</dbReference>
<evidence type="ECO:0000259" key="19">
    <source>
        <dbReference type="PROSITE" id="PS50160"/>
    </source>
</evidence>
<keyword evidence="5" id="KW-0479">Metal-binding</keyword>
<evidence type="ECO:0000256" key="12">
    <source>
        <dbReference type="ARBA" id="ARBA00023204"/>
    </source>
</evidence>
<dbReference type="InterPro" id="IPR029710">
    <property type="entry name" value="LIG4"/>
</dbReference>
<evidence type="ECO:0000313" key="21">
    <source>
        <dbReference type="EMBL" id="EWC48222.1"/>
    </source>
</evidence>
<dbReference type="PANTHER" id="PTHR45997">
    <property type="entry name" value="DNA LIGASE 4"/>
    <property type="match status" value="1"/>
</dbReference>
<comment type="subcellular location">
    <subcellularLocation>
        <location evidence="2">Nucleus</location>
    </subcellularLocation>
</comment>
<comment type="catalytic activity">
    <reaction evidence="14 16">
        <text>ATP + (deoxyribonucleotide)n-3'-hydroxyl + 5'-phospho-(deoxyribonucleotide)m = (deoxyribonucleotide)n+m + AMP + diphosphate.</text>
        <dbReference type="EC" id="6.5.1.1"/>
    </reaction>
</comment>
<dbReference type="InterPro" id="IPR036420">
    <property type="entry name" value="BRCT_dom_sf"/>
</dbReference>
<evidence type="ECO:0000256" key="2">
    <source>
        <dbReference type="ARBA" id="ARBA00004123"/>
    </source>
</evidence>
<protein>
    <recommendedName>
        <fullName evidence="16">DNA ligase</fullName>
        <ecNumber evidence="16">6.5.1.1</ecNumber>
    </recommendedName>
</protein>
<name>W7I7Z8_9PEZI</name>
<keyword evidence="13" id="KW-0539">Nucleus</keyword>
<dbReference type="HOGENOM" id="CLU_004844_1_1_1"/>
<evidence type="ECO:0000256" key="6">
    <source>
        <dbReference type="ARBA" id="ARBA00022737"/>
    </source>
</evidence>
<dbReference type="GO" id="GO:0003910">
    <property type="term" value="F:DNA ligase (ATP) activity"/>
    <property type="evidence" value="ECO:0007669"/>
    <property type="project" value="UniProtKB-EC"/>
</dbReference>
<sequence length="982" mass="113033">MPRYRDMPMDDADNDEDVDTRKLTQEEEDIDAKYPNRPRNTKPSLHFSVLYRELFNPLLANLKKPSAGPKILAQRKKPQEKRRDIINRFITRWRKDVGNDIWPAFRLIMPDRDRERSVYGLKEKALGSVLIKVMRISKDSDDAYNLLHWKQPRIGGSSDAAGAGDFPARCYDAISKRALRTEPGDLTIDEVNDLLNQLAEDSKNHLPVLQEFYTRMNAEELQWLIKIILKQMKVGATEKTFFDCWHEDADGLFNVSSSLKLVCWELCDPEFRLNVSDKGVKLMQTFQPQLAQFQLKSFDDVVKKMQPTETDKVFWIEEKLDGERMQLHLNDDGKFKFWSRKAKDYTDHYGSSVDDEDGTLTRHLKDAFKPGVRNLILDGEMVTWDPIEDAIVAFGTLKSAVIAQKTDDPSAHRPFFRVFDILYLNDTSLINYTLKDRRNALLGAIEPVSRRLEIHTYTEGTTVEDIKVKLREVVAEASEGLVIKNPRSLYSLGDRNDDWLKVKPEYMKEMGENFDLLIVGGFYGQGSRGGGRMSSYMCALKAQDGRFYSFCKVGGGFTAQDYNVIRHKTEGKWHPWNPRKPPTEYIELAAGQAERPDEWIKPEDSLIIAVKGASLGPSDQFKTGVTLRFPRFMKLRDDRSWESALTVTEFYHRKRNMEQAQEENEMQVEHRRAKKRVRKTLKIAGADETVDPVSVNNDHLFDEMDFWIMTESSKPRKSKAEIEGMVKASGGKIFQSDAAAESIKCIADKSVVKVLTLKKKQIEVIRPQWIFDCLDSSYLLPVEADRHMLYIPPGSEDKFEGTVDAYGDSYSRDITVEELEKLLQESGNIKLEDEDPVSQTDISDLKEEISELDPPIGWMFQHVVAYLDTPENATRNNISASPEEILNAYRQSRSRLDNHNNMSLLLCQNLLDFGNGRVVVDFEDPEITHIIIDYEDRTRVKAIRNLLRMRDKIPRVTLSDWVEESWRDQTLLPAENFPIESS</sequence>
<dbReference type="Pfam" id="PF16589">
    <property type="entry name" value="BRCT_2"/>
    <property type="match status" value="1"/>
</dbReference>
<dbReference type="CDD" id="cd07968">
    <property type="entry name" value="OBF_DNA_ligase_IV"/>
    <property type="match status" value="1"/>
</dbReference>
<dbReference type="GO" id="GO:0005730">
    <property type="term" value="C:nucleolus"/>
    <property type="evidence" value="ECO:0007669"/>
    <property type="project" value="EnsemblFungi"/>
</dbReference>
<accession>W7I7Z8</accession>
<keyword evidence="8 16" id="KW-0227">DNA damage</keyword>
<evidence type="ECO:0000256" key="1">
    <source>
        <dbReference type="ARBA" id="ARBA00001946"/>
    </source>
</evidence>
<comment type="similarity">
    <text evidence="3 17">Belongs to the ATP-dependent DNA ligase family.</text>
</comment>
<evidence type="ECO:0000256" key="10">
    <source>
        <dbReference type="ARBA" id="ARBA00022842"/>
    </source>
</evidence>
<evidence type="ECO:0000256" key="7">
    <source>
        <dbReference type="ARBA" id="ARBA00022741"/>
    </source>
</evidence>
<dbReference type="InterPro" id="IPR012309">
    <property type="entry name" value="DNA_ligase_ATP-dep_C"/>
</dbReference>
<dbReference type="PANTHER" id="PTHR45997:SF1">
    <property type="entry name" value="DNA LIGASE 4"/>
    <property type="match status" value="1"/>
</dbReference>
<dbReference type="AlphaFoldDB" id="W7I7Z8"/>
<organism evidence="21 22">
    <name type="scientific">Drechslerella stenobrocha 248</name>
    <dbReference type="NCBI Taxonomy" id="1043628"/>
    <lineage>
        <taxon>Eukaryota</taxon>
        <taxon>Fungi</taxon>
        <taxon>Dikarya</taxon>
        <taxon>Ascomycota</taxon>
        <taxon>Pezizomycotina</taxon>
        <taxon>Orbiliomycetes</taxon>
        <taxon>Orbiliales</taxon>
        <taxon>Orbiliaceae</taxon>
        <taxon>Drechslerella</taxon>
    </lineage>
</organism>
<feature type="domain" description="BRCT" evidence="20">
    <location>
        <begin position="908"/>
        <end position="979"/>
    </location>
</feature>
<dbReference type="FunFam" id="1.10.3260.10:FF:000008">
    <property type="entry name" value="DNA ligase 4"/>
    <property type="match status" value="1"/>
</dbReference>
<evidence type="ECO:0000259" key="20">
    <source>
        <dbReference type="PROSITE" id="PS50172"/>
    </source>
</evidence>
<dbReference type="InterPro" id="IPR044125">
    <property type="entry name" value="Adenylation_DNA_ligase_IV"/>
</dbReference>
<keyword evidence="6" id="KW-0677">Repeat</keyword>
<dbReference type="Pfam" id="PF04675">
    <property type="entry name" value="DNA_ligase_A_N"/>
    <property type="match status" value="1"/>
</dbReference>
<dbReference type="GO" id="GO:0046872">
    <property type="term" value="F:metal ion binding"/>
    <property type="evidence" value="ECO:0007669"/>
    <property type="project" value="UniProtKB-KW"/>
</dbReference>
<dbReference type="SUPFAM" id="SSF56091">
    <property type="entry name" value="DNA ligase/mRNA capping enzyme, catalytic domain"/>
    <property type="match status" value="1"/>
</dbReference>
<keyword evidence="7 16" id="KW-0547">Nucleotide-binding</keyword>
<dbReference type="EC" id="6.5.1.1" evidence="16"/>